<dbReference type="PANTHER" id="PTHR30502">
    <property type="entry name" value="2-KETO-3-DEOXY-L-RHAMNONATE ALDOLASE"/>
    <property type="match status" value="1"/>
</dbReference>
<dbReference type="InterPro" id="IPR050251">
    <property type="entry name" value="HpcH-HpaI_aldolase"/>
</dbReference>
<evidence type="ECO:0000256" key="1">
    <source>
        <dbReference type="ARBA" id="ARBA00022723"/>
    </source>
</evidence>
<dbReference type="AlphaFoldDB" id="A0AAN6LXT1"/>
<proteinExistence type="predicted"/>
<keyword evidence="5" id="KW-1185">Reference proteome</keyword>
<reference evidence="4 5" key="1">
    <citation type="submission" date="2021-02" db="EMBL/GenBank/DDBJ databases">
        <title>Genome assembly of Pseudopithomyces chartarum.</title>
        <authorList>
            <person name="Jauregui R."/>
            <person name="Singh J."/>
            <person name="Voisey C."/>
        </authorList>
    </citation>
    <scope>NUCLEOTIDE SEQUENCE [LARGE SCALE GENOMIC DNA]</scope>
    <source>
        <strain evidence="4 5">AGR01</strain>
    </source>
</reference>
<feature type="domain" description="HpcH/HpaI aldolase/citrate lyase" evidence="3">
    <location>
        <begin position="30"/>
        <end position="152"/>
    </location>
</feature>
<dbReference type="EMBL" id="WVTA01000009">
    <property type="protein sequence ID" value="KAK3207234.1"/>
    <property type="molecule type" value="Genomic_DNA"/>
</dbReference>
<organism evidence="4 5">
    <name type="scientific">Pseudopithomyces chartarum</name>
    <dbReference type="NCBI Taxonomy" id="1892770"/>
    <lineage>
        <taxon>Eukaryota</taxon>
        <taxon>Fungi</taxon>
        <taxon>Dikarya</taxon>
        <taxon>Ascomycota</taxon>
        <taxon>Pezizomycotina</taxon>
        <taxon>Dothideomycetes</taxon>
        <taxon>Pleosporomycetidae</taxon>
        <taxon>Pleosporales</taxon>
        <taxon>Massarineae</taxon>
        <taxon>Didymosphaeriaceae</taxon>
        <taxon>Pseudopithomyces</taxon>
    </lineage>
</organism>
<gene>
    <name evidence="4" type="ORF">GRF29_103g251712</name>
</gene>
<protein>
    <recommendedName>
        <fullName evidence="3">HpcH/HpaI aldolase/citrate lyase domain-containing protein</fullName>
    </recommendedName>
</protein>
<dbReference type="InterPro" id="IPR040442">
    <property type="entry name" value="Pyrv_kinase-like_dom_sf"/>
</dbReference>
<accession>A0AAN6LXT1</accession>
<dbReference type="InterPro" id="IPR015813">
    <property type="entry name" value="Pyrv/PenolPyrv_kinase-like_dom"/>
</dbReference>
<comment type="caution">
    <text evidence="4">The sequence shown here is derived from an EMBL/GenBank/DDBJ whole genome shotgun (WGS) entry which is preliminary data.</text>
</comment>
<dbReference type="Proteomes" id="UP001280581">
    <property type="component" value="Unassembled WGS sequence"/>
</dbReference>
<evidence type="ECO:0000259" key="3">
    <source>
        <dbReference type="Pfam" id="PF03328"/>
    </source>
</evidence>
<evidence type="ECO:0000313" key="4">
    <source>
        <dbReference type="EMBL" id="KAK3207234.1"/>
    </source>
</evidence>
<dbReference type="GO" id="GO:0005737">
    <property type="term" value="C:cytoplasm"/>
    <property type="evidence" value="ECO:0007669"/>
    <property type="project" value="TreeGrafter"/>
</dbReference>
<evidence type="ECO:0000313" key="5">
    <source>
        <dbReference type="Proteomes" id="UP001280581"/>
    </source>
</evidence>
<evidence type="ECO:0000256" key="2">
    <source>
        <dbReference type="ARBA" id="ARBA00023239"/>
    </source>
</evidence>
<dbReference type="GO" id="GO:0046872">
    <property type="term" value="F:metal ion binding"/>
    <property type="evidence" value="ECO:0007669"/>
    <property type="project" value="UniProtKB-KW"/>
</dbReference>
<dbReference type="SUPFAM" id="SSF51621">
    <property type="entry name" value="Phosphoenolpyruvate/pyruvate domain"/>
    <property type="match status" value="1"/>
</dbReference>
<dbReference type="Gene3D" id="3.20.20.60">
    <property type="entry name" value="Phosphoenolpyruvate-binding domains"/>
    <property type="match status" value="1"/>
</dbReference>
<sequence>MHSATAAIASMGVSPLVRLRTTHADLNLMATSGILVPQINTANEAEAVVAAAKFPPLGHRGQGSPFAALAHGVDLPTYIKIANETLLTCVQIETKEGVENVDAICAVPGIDMVFIGPNDLALSLLGYVPARGDEPEFIDAIQRTVAAAKKHKKWVGRLSNNGALCKEHLKVFDTVALSYDVRALQSWYTSELKVARP</sequence>
<keyword evidence="2" id="KW-0456">Lyase</keyword>
<dbReference type="Pfam" id="PF03328">
    <property type="entry name" value="HpcH_HpaI"/>
    <property type="match status" value="1"/>
</dbReference>
<dbReference type="InterPro" id="IPR005000">
    <property type="entry name" value="Aldolase/citrate-lyase_domain"/>
</dbReference>
<dbReference type="GO" id="GO:0016832">
    <property type="term" value="F:aldehyde-lyase activity"/>
    <property type="evidence" value="ECO:0007669"/>
    <property type="project" value="TreeGrafter"/>
</dbReference>
<dbReference type="PANTHER" id="PTHR30502:SF9">
    <property type="entry name" value="HPCH_HPAI ALDOLASE_CITRATE LYASE DOMAIN-CONTAINING PROTEIN"/>
    <property type="match status" value="1"/>
</dbReference>
<keyword evidence="1" id="KW-0479">Metal-binding</keyword>
<name>A0AAN6LXT1_9PLEO</name>